<dbReference type="InterPro" id="IPR026881">
    <property type="entry name" value="WYL_dom"/>
</dbReference>
<dbReference type="PIRSF" id="PIRSF016838">
    <property type="entry name" value="PafC"/>
    <property type="match status" value="1"/>
</dbReference>
<keyword evidence="1" id="KW-0805">Transcription regulation</keyword>
<keyword evidence="2" id="KW-0804">Transcription</keyword>
<dbReference type="PROSITE" id="PS51000">
    <property type="entry name" value="HTH_DEOR_2"/>
    <property type="match status" value="1"/>
</dbReference>
<name>A0ABY4DCL8_9SPIR</name>
<protein>
    <submittedName>
        <fullName evidence="4">YafY family transcriptional regulator</fullName>
    </submittedName>
</protein>
<dbReference type="SUPFAM" id="SSF46785">
    <property type="entry name" value="Winged helix' DNA-binding domain"/>
    <property type="match status" value="1"/>
</dbReference>
<dbReference type="Pfam" id="PF25583">
    <property type="entry name" value="WCX"/>
    <property type="match status" value="1"/>
</dbReference>
<dbReference type="Proteomes" id="UP000829708">
    <property type="component" value="Chromosome"/>
</dbReference>
<sequence length="299" mass="34147">MKESRLFFILYHLVANRTVTAGQLADKLDVSVRTIYRDVERLCEAGIPVYTTSGRHGGLALVEGYTLDSVLFSSEEKRTILASLQSLDATQEPGHEVVVEKLSALFGDQEDSWLEVDFSGWGSRELDNRKFNMVRDAVINHRVLEIEYCNSKGEQDIRMLEPLQMLYKARAWYLKAYCRTNGGFRLFKLSRILSAKAVGRQVEKKCYPAPSPTEHETPYTTFILRFSAVMAYRVYDEFDATSVQKEKDGTLLVTTCWPYDSWVAGYVLSFGPSVTVVEPQCLRDEIHEMAKKLCELYKT</sequence>
<evidence type="ECO:0000313" key="4">
    <source>
        <dbReference type="EMBL" id="UOM52008.1"/>
    </source>
</evidence>
<dbReference type="InterPro" id="IPR028349">
    <property type="entry name" value="PafC-like"/>
</dbReference>
<dbReference type="Pfam" id="PF13280">
    <property type="entry name" value="WYL"/>
    <property type="match status" value="1"/>
</dbReference>
<organism evidence="4 5">
    <name type="scientific">Sphaerochaeta associata</name>
    <dbReference type="NCBI Taxonomy" id="1129264"/>
    <lineage>
        <taxon>Bacteria</taxon>
        <taxon>Pseudomonadati</taxon>
        <taxon>Spirochaetota</taxon>
        <taxon>Spirochaetia</taxon>
        <taxon>Spirochaetales</taxon>
        <taxon>Sphaerochaetaceae</taxon>
        <taxon>Sphaerochaeta</taxon>
    </lineage>
</organism>
<feature type="domain" description="HTH deoR-type" evidence="3">
    <location>
        <begin position="2"/>
        <end position="61"/>
    </location>
</feature>
<keyword evidence="5" id="KW-1185">Reference proteome</keyword>
<dbReference type="InterPro" id="IPR036390">
    <property type="entry name" value="WH_DNA-bd_sf"/>
</dbReference>
<dbReference type="EMBL" id="CP094929">
    <property type="protein sequence ID" value="UOM52008.1"/>
    <property type="molecule type" value="Genomic_DNA"/>
</dbReference>
<dbReference type="InterPro" id="IPR013196">
    <property type="entry name" value="HTH_11"/>
</dbReference>
<dbReference type="InterPro" id="IPR051534">
    <property type="entry name" value="CBASS_pafABC_assoc_protein"/>
</dbReference>
<dbReference type="InterPro" id="IPR036388">
    <property type="entry name" value="WH-like_DNA-bd_sf"/>
</dbReference>
<dbReference type="Pfam" id="PF08279">
    <property type="entry name" value="HTH_11"/>
    <property type="match status" value="1"/>
</dbReference>
<dbReference type="InterPro" id="IPR001034">
    <property type="entry name" value="DeoR_HTH"/>
</dbReference>
<dbReference type="PANTHER" id="PTHR34580:SF1">
    <property type="entry name" value="PROTEIN PAFC"/>
    <property type="match status" value="1"/>
</dbReference>
<dbReference type="InterPro" id="IPR057727">
    <property type="entry name" value="WCX_dom"/>
</dbReference>
<proteinExistence type="predicted"/>
<dbReference type="PANTHER" id="PTHR34580">
    <property type="match status" value="1"/>
</dbReference>
<dbReference type="PROSITE" id="PS52050">
    <property type="entry name" value="WYL"/>
    <property type="match status" value="1"/>
</dbReference>
<reference evidence="5" key="1">
    <citation type="journal article" date="2024" name="J Bioinform Genom">
        <title>Complete genome sequence of the type strain bacterium Sphaerochaeta associata GLS2t (VKM B-2742)t.</title>
        <authorList>
            <person name="Troshina O.Y."/>
            <person name="Tepeeva A.N."/>
            <person name="Arzamasceva V.O."/>
            <person name="Whitman W.B."/>
            <person name="Varghese N."/>
            <person name="Shapiro N."/>
            <person name="Woyke T."/>
            <person name="Kripides N.C."/>
            <person name="Vasilenko O.V."/>
        </authorList>
    </citation>
    <scope>NUCLEOTIDE SEQUENCE [LARGE SCALE GENOMIC DNA]</scope>
    <source>
        <strain evidence="5">GLS2T</strain>
    </source>
</reference>
<evidence type="ECO:0000313" key="5">
    <source>
        <dbReference type="Proteomes" id="UP000829708"/>
    </source>
</evidence>
<evidence type="ECO:0000256" key="2">
    <source>
        <dbReference type="ARBA" id="ARBA00023163"/>
    </source>
</evidence>
<evidence type="ECO:0000259" key="3">
    <source>
        <dbReference type="PROSITE" id="PS51000"/>
    </source>
</evidence>
<gene>
    <name evidence="4" type="ORF">MUG09_04350</name>
</gene>
<evidence type="ECO:0000256" key="1">
    <source>
        <dbReference type="ARBA" id="ARBA00023015"/>
    </source>
</evidence>
<dbReference type="RefSeq" id="WP_244773875.1">
    <property type="nucleotide sequence ID" value="NZ_CP094929.1"/>
</dbReference>
<dbReference type="Gene3D" id="1.10.10.10">
    <property type="entry name" value="Winged helix-like DNA-binding domain superfamily/Winged helix DNA-binding domain"/>
    <property type="match status" value="1"/>
</dbReference>
<accession>A0ABY4DCL8</accession>